<proteinExistence type="predicted"/>
<sequence>MDSLWETLANFAPTQAAAHSNKQLDLAIKDHVVAVNRLVTSQRQLVSANARRILERLDPATDSISFLAILNLSLELSTTTPGIDKTSLLDETLRFLLNFNPVQVRYVGSMLRRLLEHVATGRLFTPLVSVEAIATALLRIDPTGSMFTSTHLTLAKCAYHSSWIEPALKVLDRDITFYPGMAGQKDSRLLCDSTLAPTSYISNETGLTDQIRSVTVLEYDLVSALCYISRRDWTKAQRALERVITHPSKDKGVSKIMDEAYKKWLFVSLLKDGAASDPPAYTALPAKNAYNALGTAYRNVATQFPTINVGQLKIEVESNQKVWEDDGNTALVAEVVAAYPKWQIINLRHIYKQISISQLRQVTLSAETGEVLKDDEETTQLVRNMIESGLLKGELQLGSSGDDSYLLFHEDSESMTEEAFAQEIAQRHHNIEVLGKQYKTTNERLGASREYVRHVAREQKRADKDSGDPGIGFDSQIEDEDLMTGIMAHG</sequence>
<dbReference type="GO" id="GO:0006511">
    <property type="term" value="P:ubiquitin-dependent protein catabolic process"/>
    <property type="evidence" value="ECO:0007669"/>
    <property type="project" value="TreeGrafter"/>
</dbReference>
<protein>
    <recommendedName>
        <fullName evidence="3">COP9 signalosome complex subunit 3 N-terminal helical repeats domain-containing protein</fullName>
    </recommendedName>
</protein>
<comment type="caution">
    <text evidence="4">The sequence shown here is derived from an EMBL/GenBank/DDBJ whole genome shotgun (WGS) entry which is preliminary data.</text>
</comment>
<accession>A0A3M2RHE7</accession>
<dbReference type="InterPro" id="IPR050756">
    <property type="entry name" value="CSN3"/>
</dbReference>
<feature type="domain" description="COP9 signalosome complex subunit 3 N-terminal helical repeats" evidence="3">
    <location>
        <begin position="48"/>
        <end position="178"/>
    </location>
</feature>
<feature type="compositionally biased region" description="Basic and acidic residues" evidence="2">
    <location>
        <begin position="457"/>
        <end position="467"/>
    </location>
</feature>
<evidence type="ECO:0000313" key="5">
    <source>
        <dbReference type="Proteomes" id="UP000277212"/>
    </source>
</evidence>
<keyword evidence="5" id="KW-1185">Reference proteome</keyword>
<feature type="domain" description="COP9 signalosome complex subunit 3 N-terminal helical repeats" evidence="3">
    <location>
        <begin position="201"/>
        <end position="283"/>
    </location>
</feature>
<reference evidence="4 5" key="1">
    <citation type="submission" date="2017-06" db="EMBL/GenBank/DDBJ databases">
        <title>Comparative genomic analysis of Ambrosia Fusariam Clade fungi.</title>
        <authorList>
            <person name="Stajich J.E."/>
            <person name="Carrillo J."/>
            <person name="Kijimoto T."/>
            <person name="Eskalen A."/>
            <person name="O'Donnell K."/>
            <person name="Kasson M."/>
        </authorList>
    </citation>
    <scope>NUCLEOTIDE SEQUENCE [LARGE SCALE GENOMIC DNA]</scope>
    <source>
        <strain evidence="4">UCR3666</strain>
    </source>
</reference>
<dbReference type="STRING" id="2010991.A0A3M2RHE7"/>
<dbReference type="OrthoDB" id="29061at2759"/>
<evidence type="ECO:0000256" key="2">
    <source>
        <dbReference type="SAM" id="MobiDB-lite"/>
    </source>
</evidence>
<keyword evidence="1" id="KW-0963">Cytoplasm</keyword>
<dbReference type="Proteomes" id="UP000277212">
    <property type="component" value="Unassembled WGS sequence"/>
</dbReference>
<name>A0A3M2RHE7_9HYPO</name>
<feature type="region of interest" description="Disordered" evidence="2">
    <location>
        <begin position="457"/>
        <end position="479"/>
    </location>
</feature>
<dbReference type="AlphaFoldDB" id="A0A3M2RHE7"/>
<evidence type="ECO:0000259" key="3">
    <source>
        <dbReference type="Pfam" id="PF22788"/>
    </source>
</evidence>
<dbReference type="Pfam" id="PF22788">
    <property type="entry name" value="COP9_hel_rpt"/>
    <property type="match status" value="2"/>
</dbReference>
<evidence type="ECO:0000256" key="1">
    <source>
        <dbReference type="ARBA" id="ARBA00022490"/>
    </source>
</evidence>
<dbReference type="PANTHER" id="PTHR10758:SF1">
    <property type="entry name" value="COP9 SIGNALOSOME COMPLEX SUBUNIT 3"/>
    <property type="match status" value="1"/>
</dbReference>
<organism evidence="4 5">
    <name type="scientific">Fusarium kuroshium</name>
    <dbReference type="NCBI Taxonomy" id="2010991"/>
    <lineage>
        <taxon>Eukaryota</taxon>
        <taxon>Fungi</taxon>
        <taxon>Dikarya</taxon>
        <taxon>Ascomycota</taxon>
        <taxon>Pezizomycotina</taxon>
        <taxon>Sordariomycetes</taxon>
        <taxon>Hypocreomycetidae</taxon>
        <taxon>Hypocreales</taxon>
        <taxon>Nectriaceae</taxon>
        <taxon>Fusarium</taxon>
        <taxon>Fusarium solani species complex</taxon>
    </lineage>
</organism>
<gene>
    <name evidence="4" type="ORF">CDV36_014606</name>
</gene>
<dbReference type="EMBL" id="NKUJ01000474">
    <property type="protein sequence ID" value="RMJ04726.1"/>
    <property type="molecule type" value="Genomic_DNA"/>
</dbReference>
<evidence type="ECO:0000313" key="4">
    <source>
        <dbReference type="EMBL" id="RMJ04726.1"/>
    </source>
</evidence>
<dbReference type="InterPro" id="IPR055089">
    <property type="entry name" value="COP9_N"/>
</dbReference>
<dbReference type="PANTHER" id="PTHR10758">
    <property type="entry name" value="26S PROTEASOME NON-ATPASE REGULATORY SUBUNIT 3/COP9 SIGNALOSOME COMPLEX SUBUNIT 3"/>
    <property type="match status" value="1"/>
</dbReference>
<dbReference type="GO" id="GO:0008180">
    <property type="term" value="C:COP9 signalosome"/>
    <property type="evidence" value="ECO:0007669"/>
    <property type="project" value="TreeGrafter"/>
</dbReference>